<evidence type="ECO:0000256" key="1">
    <source>
        <dbReference type="SAM" id="Phobius"/>
    </source>
</evidence>
<feature type="non-terminal residue" evidence="2">
    <location>
        <position position="239"/>
    </location>
</feature>
<evidence type="ECO:0000313" key="2">
    <source>
        <dbReference type="EMBL" id="SVE34164.1"/>
    </source>
</evidence>
<keyword evidence="1" id="KW-1133">Transmembrane helix</keyword>
<sequence>SGSKKYTSFKKTTTKNIALFIIFFLFSAIGYFSYTKIYSEDAKNLYRNFYLHFTSSENYIDHYYKDYGFGSHHFYDKEEFKVESISDSLLEEIRSKVFAKISASFSNQDVEMDASFYEDEREVLDEFLFIKINEANDDELEALRVSTDKFSEVVTKRIDYYKDKGLPDVLGKLFVYKVKDLNKNEEYLIADRGATWGEYLWDAAGNVSWSVDQNTYNIDSEGVDKLIERSYEWIYAGIS</sequence>
<dbReference type="EMBL" id="UINC01210621">
    <property type="protein sequence ID" value="SVE34164.1"/>
    <property type="molecule type" value="Genomic_DNA"/>
</dbReference>
<gene>
    <name evidence="2" type="ORF">METZ01_LOCUS487018</name>
</gene>
<reference evidence="2" key="1">
    <citation type="submission" date="2018-05" db="EMBL/GenBank/DDBJ databases">
        <authorList>
            <person name="Lanie J.A."/>
            <person name="Ng W.-L."/>
            <person name="Kazmierczak K.M."/>
            <person name="Andrzejewski T.M."/>
            <person name="Davidsen T.M."/>
            <person name="Wayne K.J."/>
            <person name="Tettelin H."/>
            <person name="Glass J.I."/>
            <person name="Rusch D."/>
            <person name="Podicherti R."/>
            <person name="Tsui H.-C.T."/>
            <person name="Winkler M.E."/>
        </authorList>
    </citation>
    <scope>NUCLEOTIDE SEQUENCE</scope>
</reference>
<accession>A0A383CPW5</accession>
<organism evidence="2">
    <name type="scientific">marine metagenome</name>
    <dbReference type="NCBI Taxonomy" id="408172"/>
    <lineage>
        <taxon>unclassified sequences</taxon>
        <taxon>metagenomes</taxon>
        <taxon>ecological metagenomes</taxon>
    </lineage>
</organism>
<name>A0A383CPW5_9ZZZZ</name>
<feature type="transmembrane region" description="Helical" evidence="1">
    <location>
        <begin position="16"/>
        <end position="34"/>
    </location>
</feature>
<dbReference type="AlphaFoldDB" id="A0A383CPW5"/>
<feature type="non-terminal residue" evidence="2">
    <location>
        <position position="1"/>
    </location>
</feature>
<keyword evidence="1" id="KW-0812">Transmembrane</keyword>
<protein>
    <submittedName>
        <fullName evidence="2">Uncharacterized protein</fullName>
    </submittedName>
</protein>
<proteinExistence type="predicted"/>
<keyword evidence="1" id="KW-0472">Membrane</keyword>